<feature type="transmembrane region" description="Helical" evidence="1">
    <location>
        <begin position="74"/>
        <end position="95"/>
    </location>
</feature>
<evidence type="ECO:0008006" key="3">
    <source>
        <dbReference type="Google" id="ProtNLM"/>
    </source>
</evidence>
<name>C6BPE7_RALP1</name>
<gene>
    <name evidence="2" type="ordered locus">Rpic12D_4837</name>
</gene>
<dbReference type="KEGG" id="rpf:Rpic12D_4837"/>
<accession>C6BPE7</accession>
<organism evidence="2">
    <name type="scientific">Ralstonia pickettii (strain 12D)</name>
    <dbReference type="NCBI Taxonomy" id="428406"/>
    <lineage>
        <taxon>Bacteria</taxon>
        <taxon>Pseudomonadati</taxon>
        <taxon>Pseudomonadota</taxon>
        <taxon>Betaproteobacteria</taxon>
        <taxon>Burkholderiales</taxon>
        <taxon>Burkholderiaceae</taxon>
        <taxon>Ralstonia</taxon>
    </lineage>
</organism>
<dbReference type="HOGENOM" id="CLU_2156273_0_0_4"/>
<evidence type="ECO:0000256" key="1">
    <source>
        <dbReference type="SAM" id="Phobius"/>
    </source>
</evidence>
<protein>
    <recommendedName>
        <fullName evidence="3">Transmembrane protein</fullName>
    </recommendedName>
</protein>
<keyword evidence="1" id="KW-0812">Transmembrane</keyword>
<feature type="transmembrane region" description="Helical" evidence="1">
    <location>
        <begin position="6"/>
        <end position="26"/>
    </location>
</feature>
<keyword evidence="1" id="KW-1133">Transmembrane helix</keyword>
<geneLocation type="plasmid" evidence="2">
    <name>pRp12D01</name>
</geneLocation>
<dbReference type="AlphaFoldDB" id="C6BPE7"/>
<evidence type="ECO:0000313" key="2">
    <source>
        <dbReference type="EMBL" id="ACS66071.1"/>
    </source>
</evidence>
<keyword evidence="1" id="KW-0472">Membrane</keyword>
<dbReference type="EMBL" id="CP001646">
    <property type="protein sequence ID" value="ACS66071.1"/>
    <property type="molecule type" value="Genomic_DNA"/>
</dbReference>
<sequence>MINIDFEVAVVSVAIFAFGVGAYMCLHNVTAAPKSLRTWRIVIAGGCVLSLIGSLLGLARMVTGWHPLSGDVCMLLVVGGGLVDLVGTAMCLSAAPDNEPHDKRASWPWPQ</sequence>
<keyword evidence="2" id="KW-0614">Plasmid</keyword>
<reference evidence="2" key="1">
    <citation type="submission" date="2009-06" db="EMBL/GenBank/DDBJ databases">
        <title>Complete sequence plasmid 1 of Ralstonia pickettii 12D.</title>
        <authorList>
            <consortium name="US DOE Joint Genome Institute"/>
            <person name="Lucas S."/>
            <person name="Copeland A."/>
            <person name="Lapidus A."/>
            <person name="Glavina del Rio T."/>
            <person name="Dalin E."/>
            <person name="Tice H."/>
            <person name="Bruce D."/>
            <person name="Goodwin L."/>
            <person name="Pitluck S."/>
            <person name="Sims D."/>
            <person name="Meincke L."/>
            <person name="Brettin T."/>
            <person name="Detter J.C."/>
            <person name="Han C."/>
            <person name="Larimer F."/>
            <person name="Land M."/>
            <person name="Hauser L."/>
            <person name="Kyrpides N."/>
            <person name="Ovchinnikova G."/>
            <person name="Marsh T."/>
            <person name="Richardson P."/>
        </authorList>
    </citation>
    <scope>NUCLEOTIDE SEQUENCE [LARGE SCALE GENOMIC DNA]</scope>
    <source>
        <strain evidence="2">12D</strain>
        <plasmid>12D</plasmid>
        <plasmid evidence="2">pRp12D01</plasmid>
    </source>
</reference>
<proteinExistence type="predicted"/>
<feature type="transmembrane region" description="Helical" evidence="1">
    <location>
        <begin position="38"/>
        <end position="62"/>
    </location>
</feature>